<protein>
    <submittedName>
        <fullName evidence="3">Uncharacterized protein</fullName>
    </submittedName>
</protein>
<organism evidence="3 4">
    <name type="scientific">Rhizoclosmatium globosum</name>
    <dbReference type="NCBI Taxonomy" id="329046"/>
    <lineage>
        <taxon>Eukaryota</taxon>
        <taxon>Fungi</taxon>
        <taxon>Fungi incertae sedis</taxon>
        <taxon>Chytridiomycota</taxon>
        <taxon>Chytridiomycota incertae sedis</taxon>
        <taxon>Chytridiomycetes</taxon>
        <taxon>Chytridiales</taxon>
        <taxon>Chytriomycetaceae</taxon>
        <taxon>Rhizoclosmatium</taxon>
    </lineage>
</organism>
<sequence length="229" mass="23106">MSSVPSAWAADVVSPWDVAAVYPLVSQNSFFGIGEKNAVSWTNNASNPLTASIASLSLVLGTGSANNVQELYPIGALAFPASTCFTWTPTANLTKPHLATPGAGNYPTTSSCDPKDSVAVPPTDSVAPPPSQGPGPAVPTTSTTATSAAVIVAPVTATTSVAGVIATTSSIIAPTTIVPIPQTTVVVPTGTKQVNSAGFKQISTAILVVVARCFLLDLLLCILGMSLKD</sequence>
<evidence type="ECO:0000313" key="4">
    <source>
        <dbReference type="Proteomes" id="UP000193642"/>
    </source>
</evidence>
<reference evidence="3 4" key="1">
    <citation type="submission" date="2016-07" db="EMBL/GenBank/DDBJ databases">
        <title>Pervasive Adenine N6-methylation of Active Genes in Fungi.</title>
        <authorList>
            <consortium name="DOE Joint Genome Institute"/>
            <person name="Mondo S.J."/>
            <person name="Dannebaum R.O."/>
            <person name="Kuo R.C."/>
            <person name="Labutti K."/>
            <person name="Haridas S."/>
            <person name="Kuo A."/>
            <person name="Salamov A."/>
            <person name="Ahrendt S.R."/>
            <person name="Lipzen A."/>
            <person name="Sullivan W."/>
            <person name="Andreopoulos W.B."/>
            <person name="Clum A."/>
            <person name="Lindquist E."/>
            <person name="Daum C."/>
            <person name="Ramamoorthy G.K."/>
            <person name="Gryganskyi A."/>
            <person name="Culley D."/>
            <person name="Magnuson J.K."/>
            <person name="James T.Y."/>
            <person name="O'Malley M.A."/>
            <person name="Stajich J.E."/>
            <person name="Spatafora J.W."/>
            <person name="Visel A."/>
            <person name="Grigoriev I.V."/>
        </authorList>
    </citation>
    <scope>NUCLEOTIDE SEQUENCE [LARGE SCALE GENOMIC DNA]</scope>
    <source>
        <strain evidence="3 4">JEL800</strain>
    </source>
</reference>
<keyword evidence="2" id="KW-1133">Transmembrane helix</keyword>
<dbReference type="AlphaFoldDB" id="A0A1Y2CDH0"/>
<feature type="compositionally biased region" description="Pro residues" evidence="1">
    <location>
        <begin position="127"/>
        <end position="137"/>
    </location>
</feature>
<evidence type="ECO:0000256" key="1">
    <source>
        <dbReference type="SAM" id="MobiDB-lite"/>
    </source>
</evidence>
<dbReference type="EMBL" id="MCGO01000021">
    <property type="protein sequence ID" value="ORY44864.1"/>
    <property type="molecule type" value="Genomic_DNA"/>
</dbReference>
<keyword evidence="2" id="KW-0812">Transmembrane</keyword>
<feature type="transmembrane region" description="Helical" evidence="2">
    <location>
        <begin position="205"/>
        <end position="227"/>
    </location>
</feature>
<accession>A0A1Y2CDH0</accession>
<name>A0A1Y2CDH0_9FUNG</name>
<keyword evidence="4" id="KW-1185">Reference proteome</keyword>
<dbReference type="OrthoDB" id="10387029at2759"/>
<keyword evidence="2" id="KW-0472">Membrane</keyword>
<proteinExistence type="predicted"/>
<gene>
    <name evidence="3" type="ORF">BCR33DRAFT_716802</name>
</gene>
<comment type="caution">
    <text evidence="3">The sequence shown here is derived from an EMBL/GenBank/DDBJ whole genome shotgun (WGS) entry which is preliminary data.</text>
</comment>
<evidence type="ECO:0000256" key="2">
    <source>
        <dbReference type="SAM" id="Phobius"/>
    </source>
</evidence>
<dbReference type="Proteomes" id="UP000193642">
    <property type="component" value="Unassembled WGS sequence"/>
</dbReference>
<feature type="region of interest" description="Disordered" evidence="1">
    <location>
        <begin position="102"/>
        <end position="141"/>
    </location>
</feature>
<evidence type="ECO:0000313" key="3">
    <source>
        <dbReference type="EMBL" id="ORY44864.1"/>
    </source>
</evidence>